<keyword evidence="4" id="KW-0675">Receptor</keyword>
<evidence type="ECO:0000256" key="1">
    <source>
        <dbReference type="ARBA" id="ARBA00023027"/>
    </source>
</evidence>
<accession>A0A251URA6</accession>
<dbReference type="PANTHER" id="PTHR32009">
    <property type="entry name" value="TMV RESISTANCE PROTEIN N-LIKE"/>
    <property type="match status" value="1"/>
</dbReference>
<name>A0A251URA6_HELAN</name>
<feature type="region of interest" description="Disordered" evidence="2">
    <location>
        <begin position="245"/>
        <end position="278"/>
    </location>
</feature>
<dbReference type="Gene3D" id="3.40.50.10140">
    <property type="entry name" value="Toll/interleukin-1 receptor homology (TIR) domain"/>
    <property type="match status" value="1"/>
</dbReference>
<dbReference type="InterPro" id="IPR000157">
    <property type="entry name" value="TIR_dom"/>
</dbReference>
<feature type="compositionally biased region" description="Polar residues" evidence="2">
    <location>
        <begin position="247"/>
        <end position="265"/>
    </location>
</feature>
<feature type="domain" description="TIR" evidence="3">
    <location>
        <begin position="16"/>
        <end position="183"/>
    </location>
</feature>
<dbReference type="GO" id="GO:0005634">
    <property type="term" value="C:nucleus"/>
    <property type="evidence" value="ECO:0000318"/>
    <property type="project" value="GO_Central"/>
</dbReference>
<evidence type="ECO:0000313" key="4">
    <source>
        <dbReference type="EMBL" id="OTG25644.1"/>
    </source>
</evidence>
<dbReference type="FunFam" id="3.40.50.10140:FF:000007">
    <property type="entry name" value="Disease resistance protein (TIR-NBS-LRR class)"/>
    <property type="match status" value="1"/>
</dbReference>
<dbReference type="GO" id="GO:0007165">
    <property type="term" value="P:signal transduction"/>
    <property type="evidence" value="ECO:0000318"/>
    <property type="project" value="GO_Central"/>
</dbReference>
<dbReference type="Pfam" id="PF01582">
    <property type="entry name" value="TIR"/>
    <property type="match status" value="1"/>
</dbReference>
<dbReference type="InterPro" id="IPR035897">
    <property type="entry name" value="Toll_tir_struct_dom_sf"/>
</dbReference>
<gene>
    <name evidence="4" type="ORF">HannXRQ_Chr05g0149871</name>
</gene>
<dbReference type="PROSITE" id="PS50104">
    <property type="entry name" value="TIR"/>
    <property type="match status" value="1"/>
</dbReference>
<dbReference type="Proteomes" id="UP000215914">
    <property type="component" value="Chromosome 5"/>
</dbReference>
<evidence type="ECO:0000256" key="2">
    <source>
        <dbReference type="SAM" id="MobiDB-lite"/>
    </source>
</evidence>
<reference evidence="5" key="1">
    <citation type="journal article" date="2017" name="Nature">
        <title>The sunflower genome provides insights into oil metabolism, flowering and Asterid evolution.</title>
        <authorList>
            <person name="Badouin H."/>
            <person name="Gouzy J."/>
            <person name="Grassa C.J."/>
            <person name="Murat F."/>
            <person name="Staton S.E."/>
            <person name="Cottret L."/>
            <person name="Lelandais-Briere C."/>
            <person name="Owens G.L."/>
            <person name="Carrere S."/>
            <person name="Mayjonade B."/>
            <person name="Legrand L."/>
            <person name="Gill N."/>
            <person name="Kane N.C."/>
            <person name="Bowers J.E."/>
            <person name="Hubner S."/>
            <person name="Bellec A."/>
            <person name="Berard A."/>
            <person name="Berges H."/>
            <person name="Blanchet N."/>
            <person name="Boniface M.C."/>
            <person name="Brunel D."/>
            <person name="Catrice O."/>
            <person name="Chaidir N."/>
            <person name="Claudel C."/>
            <person name="Donnadieu C."/>
            <person name="Faraut T."/>
            <person name="Fievet G."/>
            <person name="Helmstetter N."/>
            <person name="King M."/>
            <person name="Knapp S.J."/>
            <person name="Lai Z."/>
            <person name="Le Paslier M.C."/>
            <person name="Lippi Y."/>
            <person name="Lorenzon L."/>
            <person name="Mandel J.R."/>
            <person name="Marage G."/>
            <person name="Marchand G."/>
            <person name="Marquand E."/>
            <person name="Bret-Mestries E."/>
            <person name="Morien E."/>
            <person name="Nambeesan S."/>
            <person name="Nguyen T."/>
            <person name="Pegot-Espagnet P."/>
            <person name="Pouilly N."/>
            <person name="Raftis F."/>
            <person name="Sallet E."/>
            <person name="Schiex T."/>
            <person name="Thomas J."/>
            <person name="Vandecasteele C."/>
            <person name="Vares D."/>
            <person name="Vear F."/>
            <person name="Vautrin S."/>
            <person name="Crespi M."/>
            <person name="Mangin B."/>
            <person name="Burke J.M."/>
            <person name="Salse J."/>
            <person name="Munos S."/>
            <person name="Vincourt P."/>
            <person name="Rieseberg L.H."/>
            <person name="Langlade N.B."/>
        </authorList>
    </citation>
    <scope>NUCLEOTIDE SEQUENCE [LARGE SCALE GENOMIC DNA]</scope>
    <source>
        <strain evidence="5">cv. SF193</strain>
    </source>
</reference>
<dbReference type="SMART" id="SM00255">
    <property type="entry name" value="TIR"/>
    <property type="match status" value="1"/>
</dbReference>
<sequence>MMRRYPSSSSSTTVSQCYDVFMSFRGKDTRMTFTSHLYDTLIQNGIRTYKDDMTLELGKPIAPELIQAIEASKIAVVILSRQYATSKWCLQELAEIVDCMKLGMLTVIPIFYHVTPCDVRHQSNCFEQAFSDHDANTQIAPGTVNMWRAAFKEVGALAGMHVTKDKDEAEVVRTVVSRVLSYLSNTMPLDGRIERSRSAATAVYAASSAAATYGERSAATAVSAASSAAPQWPYTLHQAQPPHAVSAATTAYRAQSQRAPQGSQLQHHHSERSHSATSSAAAAAAVSSEVGASAAAAIINEVMDELFETKIYNTSFHLSCTIWRLWRVWNEKVLNGVFIPVNKTVEFIKEDAFL</sequence>
<evidence type="ECO:0000313" key="5">
    <source>
        <dbReference type="Proteomes" id="UP000215914"/>
    </source>
</evidence>
<dbReference type="EMBL" id="CM007894">
    <property type="protein sequence ID" value="OTG25644.1"/>
    <property type="molecule type" value="Genomic_DNA"/>
</dbReference>
<keyword evidence="5" id="KW-1185">Reference proteome</keyword>
<organism evidence="4 5">
    <name type="scientific">Helianthus annuus</name>
    <name type="common">Common sunflower</name>
    <dbReference type="NCBI Taxonomy" id="4232"/>
    <lineage>
        <taxon>Eukaryota</taxon>
        <taxon>Viridiplantae</taxon>
        <taxon>Streptophyta</taxon>
        <taxon>Embryophyta</taxon>
        <taxon>Tracheophyta</taxon>
        <taxon>Spermatophyta</taxon>
        <taxon>Magnoliopsida</taxon>
        <taxon>eudicotyledons</taxon>
        <taxon>Gunneridae</taxon>
        <taxon>Pentapetalae</taxon>
        <taxon>asterids</taxon>
        <taxon>campanulids</taxon>
        <taxon>Asterales</taxon>
        <taxon>Asteraceae</taxon>
        <taxon>Asteroideae</taxon>
        <taxon>Heliantheae alliance</taxon>
        <taxon>Heliantheae</taxon>
        <taxon>Helianthus</taxon>
    </lineage>
</organism>
<dbReference type="AlphaFoldDB" id="A0A251URA6"/>
<proteinExistence type="predicted"/>
<dbReference type="InParanoid" id="A0A251URA6"/>
<dbReference type="PANTHER" id="PTHR32009:SF152">
    <property type="entry name" value="NEUTRAL_ALKALINE INVERTASE"/>
    <property type="match status" value="1"/>
</dbReference>
<evidence type="ECO:0000259" key="3">
    <source>
        <dbReference type="PROSITE" id="PS50104"/>
    </source>
</evidence>
<dbReference type="SUPFAM" id="SSF52200">
    <property type="entry name" value="Toll/Interleukin receptor TIR domain"/>
    <property type="match status" value="1"/>
</dbReference>
<keyword evidence="1" id="KW-0520">NAD</keyword>
<protein>
    <submittedName>
        <fullName evidence="4">Putative toll/interleukin-1 receptor (TIR) domain-containing protein</fullName>
    </submittedName>
</protein>